<dbReference type="GO" id="GO:1990817">
    <property type="term" value="F:poly(A) RNA polymerase activity"/>
    <property type="evidence" value="ECO:0007669"/>
    <property type="project" value="TreeGrafter"/>
</dbReference>
<dbReference type="GO" id="GO:0016607">
    <property type="term" value="C:nuclear speck"/>
    <property type="evidence" value="ECO:0007669"/>
    <property type="project" value="TreeGrafter"/>
</dbReference>
<dbReference type="RefSeq" id="XP_032063179.1">
    <property type="nucleotide sequence ID" value="XM_032207288.1"/>
</dbReference>
<evidence type="ECO:0000256" key="13">
    <source>
        <dbReference type="ARBA" id="ARBA00049105"/>
    </source>
</evidence>
<dbReference type="GO" id="GO:0031123">
    <property type="term" value="P:RNA 3'-end processing"/>
    <property type="evidence" value="ECO:0007669"/>
    <property type="project" value="TreeGrafter"/>
</dbReference>
<dbReference type="GO" id="GO:0046872">
    <property type="term" value="F:metal ion binding"/>
    <property type="evidence" value="ECO:0007669"/>
    <property type="project" value="UniProtKB-KW"/>
</dbReference>
<dbReference type="InParanoid" id="A0A6J3EIW9"/>
<gene>
    <name evidence="18" type="primary">TUT1</name>
</gene>
<evidence type="ECO:0000256" key="6">
    <source>
        <dbReference type="ARBA" id="ARBA00022695"/>
    </source>
</evidence>
<keyword evidence="10" id="KW-0460">Magnesium</keyword>
<feature type="compositionally biased region" description="Acidic residues" evidence="15">
    <location>
        <begin position="658"/>
        <end position="671"/>
    </location>
</feature>
<dbReference type="CTD" id="64852"/>
<evidence type="ECO:0000256" key="12">
    <source>
        <dbReference type="ARBA" id="ARBA00033036"/>
    </source>
</evidence>
<evidence type="ECO:0000256" key="2">
    <source>
        <dbReference type="ARBA" id="ARBA00001946"/>
    </source>
</evidence>
<dbReference type="InterPro" id="IPR012677">
    <property type="entry name" value="Nucleotide-bd_a/b_plait_sf"/>
</dbReference>
<evidence type="ECO:0000256" key="14">
    <source>
        <dbReference type="PROSITE-ProRule" id="PRU00176"/>
    </source>
</evidence>
<organism evidence="17 18">
    <name type="scientific">Aythya fuligula</name>
    <name type="common">Tufted duck</name>
    <name type="synonym">Anas fuligula</name>
    <dbReference type="NCBI Taxonomy" id="219594"/>
    <lineage>
        <taxon>Eukaryota</taxon>
        <taxon>Metazoa</taxon>
        <taxon>Chordata</taxon>
        <taxon>Craniata</taxon>
        <taxon>Vertebrata</taxon>
        <taxon>Euteleostomi</taxon>
        <taxon>Archelosauria</taxon>
        <taxon>Archosauria</taxon>
        <taxon>Dinosauria</taxon>
        <taxon>Saurischia</taxon>
        <taxon>Theropoda</taxon>
        <taxon>Coelurosauria</taxon>
        <taxon>Aves</taxon>
        <taxon>Neognathae</taxon>
        <taxon>Galloanserae</taxon>
        <taxon>Anseriformes</taxon>
        <taxon>Anatidae</taxon>
        <taxon>Aythyinae</taxon>
        <taxon>Aythya</taxon>
    </lineage>
</organism>
<dbReference type="GO" id="GO:0050265">
    <property type="term" value="F:RNA uridylyltransferase activity"/>
    <property type="evidence" value="ECO:0007669"/>
    <property type="project" value="UniProtKB-EC"/>
</dbReference>
<evidence type="ECO:0000256" key="4">
    <source>
        <dbReference type="ARBA" id="ARBA00021679"/>
    </source>
</evidence>
<name>A0A6J3EIW9_AYTFU</name>
<evidence type="ECO:0000256" key="15">
    <source>
        <dbReference type="SAM" id="MobiDB-lite"/>
    </source>
</evidence>
<dbReference type="InterPro" id="IPR002058">
    <property type="entry name" value="PAP_assoc"/>
</dbReference>
<keyword evidence="17" id="KW-1185">Reference proteome</keyword>
<dbReference type="CDD" id="cd05402">
    <property type="entry name" value="NT_PAP_TUTase"/>
    <property type="match status" value="1"/>
</dbReference>
<dbReference type="SUPFAM" id="SSF81301">
    <property type="entry name" value="Nucleotidyltransferase"/>
    <property type="match status" value="1"/>
</dbReference>
<feature type="domain" description="RRM" evidence="16">
    <location>
        <begin position="79"/>
        <end position="151"/>
    </location>
</feature>
<sequence>MDGGGGSSPEPVTAAGPSPAPELPPEADPDVEPLPRGGFRCRLCQVAAANRPSLAEHLRGKKHQRLRSLRAERRAQEQRSLFVSGFARGTAAEELAAYFGAFGEVVAVVMDKEKGAYAIVELQEAASRERALAQPQHALAGRSLRVRPREQKDFTRPLPGRSAHREPLGAEQLERALCQAKDVDAQMEQLVGLLELSEGERRLRHLLVALFQEVFSEFFPGCSVLPFGSSVNSFDAHGCDLDLLLDLEPTKSLQSSVRGSPGAEESILSDIDLASASPPELLELVAAVLRRCVPGVRRVRAVPTARRPVVKFSHKQSGLAGDISVDNRLALHNTRFLRLCAEADERVRPLGYAVRLWAKQQGLAGNPAGGGPLLTNYALTLLVLFFLQTRSPPVLPAVARLRELAGNEDHVVVAGWDCSFPRDAALLEPSANSKSPSSLLAEFFHVFGDFDFSGRVLSLREGRALPLPEASELFKLGSLNLQDPFELSHNVAANVTEKTAARLGHCCRAAAKYCRSLQYRCKSAKGRGWGLVRLFQPGAVEPGAGAASFLITIPMPAPRCPEEPGEGFKEICAGIAFVLRDVLRCRCTPGKPPKQLGAPGVGQSLPEDPVGGKEPPGDTAGEEEEPLQPATASKRPQPDGMDGAALPCAKRPRVNGPEQEEEEEEEKEEEVVASWSCTIWHRVWTGRRRLRRQLLHGASPEEPEEGGDSLELEQKVSEAIVQHEGAAQPPEPLLRFEASARLAGGGQREPRVLLRLTPSPAPGPLFRDFFHFLQAFLPPALRRHLGWGPGADPQS</sequence>
<dbReference type="InterPro" id="IPR013087">
    <property type="entry name" value="Znf_C2H2_type"/>
</dbReference>
<dbReference type="Gene3D" id="1.10.1410.10">
    <property type="match status" value="1"/>
</dbReference>
<evidence type="ECO:0000256" key="11">
    <source>
        <dbReference type="ARBA" id="ARBA00030790"/>
    </source>
</evidence>
<dbReference type="Pfam" id="PF22600">
    <property type="entry name" value="MTPAP-like_central"/>
    <property type="match status" value="1"/>
</dbReference>
<dbReference type="PANTHER" id="PTHR12271:SF127">
    <property type="entry name" value="SPECKLE TARGETED PIP5K1A-REGULATED POLY(A) POLYMERASE"/>
    <property type="match status" value="1"/>
</dbReference>
<comment type="cofactor">
    <cofactor evidence="1">
        <name>Mn(2+)</name>
        <dbReference type="ChEBI" id="CHEBI:29035"/>
    </cofactor>
</comment>
<dbReference type="InterPro" id="IPR054708">
    <property type="entry name" value="MTPAP-like_central"/>
</dbReference>
<evidence type="ECO:0000256" key="1">
    <source>
        <dbReference type="ARBA" id="ARBA00001936"/>
    </source>
</evidence>
<protein>
    <recommendedName>
        <fullName evidence="4">Speckle targeted PIP5K1A-regulated poly(A) polymerase</fullName>
        <ecNumber evidence="3">2.7.7.52</ecNumber>
    </recommendedName>
    <alternativeName>
        <fullName evidence="11">RNA-binding motif protein 21</fullName>
    </alternativeName>
    <alternativeName>
        <fullName evidence="12">U6 snRNA-specific terminal uridylyltransferase 1</fullName>
    </alternativeName>
</protein>
<evidence type="ECO:0000256" key="3">
    <source>
        <dbReference type="ARBA" id="ARBA00012472"/>
    </source>
</evidence>
<dbReference type="SUPFAM" id="SSF81631">
    <property type="entry name" value="PAP/OAS1 substrate-binding domain"/>
    <property type="match status" value="1"/>
</dbReference>
<dbReference type="Proteomes" id="UP000504639">
    <property type="component" value="Unplaced"/>
</dbReference>
<accession>A0A6J3EIW9</accession>
<dbReference type="InterPro" id="IPR043519">
    <property type="entry name" value="NT_sf"/>
</dbReference>
<keyword evidence="14" id="KW-0694">RNA-binding</keyword>
<dbReference type="GeneID" id="116501707"/>
<dbReference type="InterPro" id="IPR035979">
    <property type="entry name" value="RBD_domain_sf"/>
</dbReference>
<evidence type="ECO:0000256" key="9">
    <source>
        <dbReference type="ARBA" id="ARBA00022840"/>
    </source>
</evidence>
<dbReference type="PANTHER" id="PTHR12271">
    <property type="entry name" value="POLY A POLYMERASE CID PAP -RELATED"/>
    <property type="match status" value="1"/>
</dbReference>
<evidence type="ECO:0000313" key="17">
    <source>
        <dbReference type="Proteomes" id="UP000504639"/>
    </source>
</evidence>
<evidence type="ECO:0000256" key="10">
    <source>
        <dbReference type="ARBA" id="ARBA00022842"/>
    </source>
</evidence>
<feature type="region of interest" description="Disordered" evidence="15">
    <location>
        <begin position="1"/>
        <end position="34"/>
    </location>
</feature>
<dbReference type="SUPFAM" id="SSF54928">
    <property type="entry name" value="RNA-binding domain, RBD"/>
    <property type="match status" value="1"/>
</dbReference>
<comment type="catalytic activity">
    <reaction evidence="13">
        <text>RNA(n) + UTP = RNA(n)-3'-uridine ribonucleotide + diphosphate</text>
        <dbReference type="Rhea" id="RHEA:14785"/>
        <dbReference type="Rhea" id="RHEA-COMP:14527"/>
        <dbReference type="Rhea" id="RHEA-COMP:17348"/>
        <dbReference type="ChEBI" id="CHEBI:33019"/>
        <dbReference type="ChEBI" id="CHEBI:46398"/>
        <dbReference type="ChEBI" id="CHEBI:140395"/>
        <dbReference type="ChEBI" id="CHEBI:173116"/>
        <dbReference type="EC" id="2.7.7.52"/>
    </reaction>
</comment>
<keyword evidence="5" id="KW-0808">Transferase</keyword>
<dbReference type="KEGG" id="aful:116501707"/>
<evidence type="ECO:0000259" key="16">
    <source>
        <dbReference type="PROSITE" id="PS50102"/>
    </source>
</evidence>
<proteinExistence type="predicted"/>
<reference evidence="18" key="1">
    <citation type="submission" date="2025-08" db="UniProtKB">
        <authorList>
            <consortium name="RefSeq"/>
        </authorList>
    </citation>
    <scope>IDENTIFICATION</scope>
    <source>
        <tissue evidence="18">Lung</tissue>
    </source>
</reference>
<keyword evidence="8" id="KW-0547">Nucleotide-binding</keyword>
<dbReference type="InterPro" id="IPR000504">
    <property type="entry name" value="RRM_dom"/>
</dbReference>
<dbReference type="SMART" id="SM00360">
    <property type="entry name" value="RRM"/>
    <property type="match status" value="1"/>
</dbReference>
<evidence type="ECO:0000256" key="5">
    <source>
        <dbReference type="ARBA" id="ARBA00022679"/>
    </source>
</evidence>
<dbReference type="Gene3D" id="3.30.460.10">
    <property type="entry name" value="Beta Polymerase, domain 2"/>
    <property type="match status" value="1"/>
</dbReference>
<comment type="cofactor">
    <cofactor evidence="2">
        <name>Mg(2+)</name>
        <dbReference type="ChEBI" id="CHEBI:18420"/>
    </cofactor>
</comment>
<evidence type="ECO:0000256" key="8">
    <source>
        <dbReference type="ARBA" id="ARBA00022741"/>
    </source>
</evidence>
<dbReference type="Pfam" id="PF12874">
    <property type="entry name" value="zf-met"/>
    <property type="match status" value="1"/>
</dbReference>
<dbReference type="AlphaFoldDB" id="A0A6J3EIW9"/>
<evidence type="ECO:0000313" key="18">
    <source>
        <dbReference type="RefSeq" id="XP_032063179.1"/>
    </source>
</evidence>
<dbReference type="Gene3D" id="3.30.70.330">
    <property type="match status" value="1"/>
</dbReference>
<dbReference type="EC" id="2.7.7.52" evidence="3"/>
<evidence type="ECO:0000256" key="7">
    <source>
        <dbReference type="ARBA" id="ARBA00022723"/>
    </source>
</evidence>
<dbReference type="PROSITE" id="PS50102">
    <property type="entry name" value="RRM"/>
    <property type="match status" value="1"/>
</dbReference>
<feature type="region of interest" description="Disordered" evidence="15">
    <location>
        <begin position="593"/>
        <end position="671"/>
    </location>
</feature>
<keyword evidence="6" id="KW-0548">Nucleotidyltransferase</keyword>
<dbReference type="Pfam" id="PF03828">
    <property type="entry name" value="PAP_assoc"/>
    <property type="match status" value="1"/>
</dbReference>
<dbReference type="GO" id="GO:0003723">
    <property type="term" value="F:RNA binding"/>
    <property type="evidence" value="ECO:0007669"/>
    <property type="project" value="UniProtKB-UniRule"/>
</dbReference>
<dbReference type="GO" id="GO:0005524">
    <property type="term" value="F:ATP binding"/>
    <property type="evidence" value="ECO:0007669"/>
    <property type="project" value="UniProtKB-KW"/>
</dbReference>
<keyword evidence="9" id="KW-0067">ATP-binding</keyword>
<keyword evidence="7" id="KW-0479">Metal-binding</keyword>